<comment type="caution">
    <text evidence="1">The sequence shown here is derived from an EMBL/GenBank/DDBJ whole genome shotgun (WGS) entry which is preliminary data.</text>
</comment>
<reference evidence="1" key="1">
    <citation type="submission" date="2023-07" db="EMBL/GenBank/DDBJ databases">
        <title>Black Yeasts Isolated from many extreme environments.</title>
        <authorList>
            <person name="Coleine C."/>
            <person name="Stajich J.E."/>
            <person name="Selbmann L."/>
        </authorList>
    </citation>
    <scope>NUCLEOTIDE SEQUENCE</scope>
    <source>
        <strain evidence="1">CCFEE 5714</strain>
    </source>
</reference>
<evidence type="ECO:0000313" key="1">
    <source>
        <dbReference type="EMBL" id="KAK3714868.1"/>
    </source>
</evidence>
<name>A0ACC3ND79_9PEZI</name>
<sequence>MARINKSVWREEIIAALLQQRQTSSSNQPVTVPQTPSSSASTAEEYTTAFDDVTHVSGARDITKSVDDLGESEDAECSPFTILAAVVCSRDYHSGNHGRATFLSKFSTITSGQEASTTPVDHSQGSILRNRQLAHYFSVSDTAQKDWDVLAKQSRNSAFYLDIHTCDPLAAGIIYNEDVKIYFDMFYAKRNALVGLMDPALHTPAYVHASSFTLFSAICALGAAVSIRPKDRALHPVLSSFADQNIKWSISNSVKSLENIQAIILAAYWAPACTTHAEDPTWLQLGHESYSAAHALTSTNP</sequence>
<keyword evidence="2" id="KW-1185">Reference proteome</keyword>
<evidence type="ECO:0000313" key="2">
    <source>
        <dbReference type="Proteomes" id="UP001281147"/>
    </source>
</evidence>
<dbReference type="Proteomes" id="UP001281147">
    <property type="component" value="Unassembled WGS sequence"/>
</dbReference>
<gene>
    <name evidence="1" type="ORF">LTR37_007603</name>
</gene>
<proteinExistence type="predicted"/>
<organism evidence="1 2">
    <name type="scientific">Vermiconidia calcicola</name>
    <dbReference type="NCBI Taxonomy" id="1690605"/>
    <lineage>
        <taxon>Eukaryota</taxon>
        <taxon>Fungi</taxon>
        <taxon>Dikarya</taxon>
        <taxon>Ascomycota</taxon>
        <taxon>Pezizomycotina</taxon>
        <taxon>Dothideomycetes</taxon>
        <taxon>Dothideomycetidae</taxon>
        <taxon>Mycosphaerellales</taxon>
        <taxon>Extremaceae</taxon>
        <taxon>Vermiconidia</taxon>
    </lineage>
</organism>
<protein>
    <submittedName>
        <fullName evidence="1">Uncharacterized protein</fullName>
    </submittedName>
</protein>
<accession>A0ACC3ND79</accession>
<dbReference type="EMBL" id="JAUTXU010000053">
    <property type="protein sequence ID" value="KAK3714868.1"/>
    <property type="molecule type" value="Genomic_DNA"/>
</dbReference>